<feature type="region of interest" description="Disordered" evidence="4">
    <location>
        <begin position="1"/>
        <end position="35"/>
    </location>
</feature>
<feature type="region of interest" description="Disordered" evidence="4">
    <location>
        <begin position="351"/>
        <end position="532"/>
    </location>
</feature>
<evidence type="ECO:0000256" key="2">
    <source>
        <dbReference type="ARBA" id="ARBA00006374"/>
    </source>
</evidence>
<dbReference type="CTD" id="23076"/>
<dbReference type="GO" id="GO:0006364">
    <property type="term" value="P:rRNA processing"/>
    <property type="evidence" value="ECO:0007669"/>
    <property type="project" value="InterPro"/>
</dbReference>
<accession>A0A7N4V4E0</accession>
<evidence type="ECO:0000256" key="3">
    <source>
        <dbReference type="ARBA" id="ARBA00023242"/>
    </source>
</evidence>
<dbReference type="GO" id="GO:0003713">
    <property type="term" value="F:transcription coactivator activity"/>
    <property type="evidence" value="ECO:0007669"/>
    <property type="project" value="Ensembl"/>
</dbReference>
<protein>
    <submittedName>
        <fullName evidence="5">Ribosomal RNA processing 1B</fullName>
    </submittedName>
</protein>
<reference evidence="5 6" key="1">
    <citation type="journal article" date="2011" name="Proc. Natl. Acad. Sci. U.S.A.">
        <title>Genetic diversity and population structure of the endangered marsupial Sarcophilus harrisii (Tasmanian devil).</title>
        <authorList>
            <person name="Miller W."/>
            <person name="Hayes V.M."/>
            <person name="Ratan A."/>
            <person name="Petersen D.C."/>
            <person name="Wittekindt N.E."/>
            <person name="Miller J."/>
            <person name="Walenz B."/>
            <person name="Knight J."/>
            <person name="Qi J."/>
            <person name="Zhao F."/>
            <person name="Wang Q."/>
            <person name="Bedoya-Reina O.C."/>
            <person name="Katiyar N."/>
            <person name="Tomsho L.P."/>
            <person name="Kasson L.M."/>
            <person name="Hardie R.A."/>
            <person name="Woodbridge P."/>
            <person name="Tindall E.A."/>
            <person name="Bertelsen M.F."/>
            <person name="Dixon D."/>
            <person name="Pyecroft S."/>
            <person name="Helgen K.M."/>
            <person name="Lesk A.M."/>
            <person name="Pringle T.H."/>
            <person name="Patterson N."/>
            <person name="Zhang Y."/>
            <person name="Kreiss A."/>
            <person name="Woods G.M."/>
            <person name="Jones M.E."/>
            <person name="Schuster S.C."/>
        </authorList>
    </citation>
    <scope>NUCLEOTIDE SEQUENCE [LARGE SCALE GENOMIC DNA]</scope>
</reference>
<dbReference type="PANTHER" id="PTHR13026">
    <property type="entry name" value="NNP-1 PROTEIN NOVEL NUCLEAR PROTEIN 1 NOP52"/>
    <property type="match status" value="1"/>
</dbReference>
<proteinExistence type="inferred from homology"/>
<dbReference type="OrthoDB" id="2019504at2759"/>
<dbReference type="GeneID" id="100934855"/>
<feature type="region of interest" description="Disordered" evidence="4">
    <location>
        <begin position="676"/>
        <end position="700"/>
    </location>
</feature>
<dbReference type="GO" id="GO:0001652">
    <property type="term" value="C:granular component"/>
    <property type="evidence" value="ECO:0007669"/>
    <property type="project" value="Ensembl"/>
</dbReference>
<feature type="compositionally biased region" description="Basic residues" evidence="4">
    <location>
        <begin position="369"/>
        <end position="378"/>
    </location>
</feature>
<feature type="compositionally biased region" description="Basic residues" evidence="4">
    <location>
        <begin position="410"/>
        <end position="421"/>
    </location>
</feature>
<feature type="compositionally biased region" description="Polar residues" evidence="4">
    <location>
        <begin position="686"/>
        <end position="700"/>
    </location>
</feature>
<dbReference type="Proteomes" id="UP000007648">
    <property type="component" value="Unassembled WGS sequence"/>
</dbReference>
<feature type="compositionally biased region" description="Basic residues" evidence="4">
    <location>
        <begin position="483"/>
        <end position="493"/>
    </location>
</feature>
<feature type="compositionally biased region" description="Basic and acidic residues" evidence="4">
    <location>
        <begin position="445"/>
        <end position="457"/>
    </location>
</feature>
<dbReference type="GO" id="GO:0005654">
    <property type="term" value="C:nucleoplasm"/>
    <property type="evidence" value="ECO:0007669"/>
    <property type="project" value="Ensembl"/>
</dbReference>
<feature type="region of interest" description="Disordered" evidence="4">
    <location>
        <begin position="723"/>
        <end position="753"/>
    </location>
</feature>
<dbReference type="InParanoid" id="A0A7N4V4E0"/>
<feature type="compositionally biased region" description="Basic and acidic residues" evidence="4">
    <location>
        <begin position="379"/>
        <end position="392"/>
    </location>
</feature>
<dbReference type="AlphaFoldDB" id="A0A7N4V4E0"/>
<dbReference type="InterPro" id="IPR010301">
    <property type="entry name" value="RRP1"/>
</dbReference>
<feature type="compositionally biased region" description="Low complexity" evidence="4">
    <location>
        <begin position="676"/>
        <end position="685"/>
    </location>
</feature>
<name>A0A7N4V4E0_SARHA</name>
<dbReference type="FunCoup" id="A0A7N4V4E0">
    <property type="interactions" value="3632"/>
</dbReference>
<dbReference type="GO" id="GO:0005694">
    <property type="term" value="C:chromosome"/>
    <property type="evidence" value="ECO:0007669"/>
    <property type="project" value="Ensembl"/>
</dbReference>
<organism evidence="5 6">
    <name type="scientific">Sarcophilus harrisii</name>
    <name type="common">Tasmanian devil</name>
    <name type="synonym">Sarcophilus laniarius</name>
    <dbReference type="NCBI Taxonomy" id="9305"/>
    <lineage>
        <taxon>Eukaryota</taxon>
        <taxon>Metazoa</taxon>
        <taxon>Chordata</taxon>
        <taxon>Craniata</taxon>
        <taxon>Vertebrata</taxon>
        <taxon>Euteleostomi</taxon>
        <taxon>Mammalia</taxon>
        <taxon>Metatheria</taxon>
        <taxon>Dasyuromorphia</taxon>
        <taxon>Dasyuridae</taxon>
        <taxon>Sarcophilus</taxon>
    </lineage>
</organism>
<dbReference type="PANTHER" id="PTHR13026:SF2">
    <property type="entry name" value="RIBOSOMAL RNA PROCESSING PROTEIN 1 HOMOLOG B"/>
    <property type="match status" value="1"/>
</dbReference>
<dbReference type="GO" id="GO:0043923">
    <property type="term" value="P:host-mediated activation of viral transcription"/>
    <property type="evidence" value="ECO:0007669"/>
    <property type="project" value="Ensembl"/>
</dbReference>
<comment type="subcellular location">
    <subcellularLocation>
        <location evidence="1">Nucleus</location>
    </subcellularLocation>
</comment>
<reference evidence="5" key="3">
    <citation type="submission" date="2025-09" db="UniProtKB">
        <authorList>
            <consortium name="Ensembl"/>
        </authorList>
    </citation>
    <scope>IDENTIFICATION</scope>
</reference>
<keyword evidence="3" id="KW-0539">Nucleus</keyword>
<dbReference type="Ensembl" id="ENSSHAT00000035155.1">
    <property type="protein sequence ID" value="ENSSHAP00000037847.1"/>
    <property type="gene ID" value="ENSSHAG00000017789.2"/>
</dbReference>
<evidence type="ECO:0000256" key="4">
    <source>
        <dbReference type="SAM" id="MobiDB-lite"/>
    </source>
</evidence>
<comment type="similarity">
    <text evidence="2">Belongs to the RRP1 family.</text>
</comment>
<evidence type="ECO:0000256" key="1">
    <source>
        <dbReference type="ARBA" id="ARBA00004123"/>
    </source>
</evidence>
<dbReference type="Pfam" id="PF05997">
    <property type="entry name" value="Nop52"/>
    <property type="match status" value="1"/>
</dbReference>
<sequence length="774" mass="87320">MEGRESWALWPSPRTRNNKQLLGSGKERERWEPPGLLTDPTLKRKTLVWITEQLKSGFSQEELLKIWKGLFYCMWMQDESLLQEELADTISQLIHVINNLEAQHLFIQTFWKTMNREWKGIDQQRLNKYYMLIRLVLRQSFEVLKRNGWDESRIKLFLDVLMKEILHPESNSPNGVKFHFIDIYLDELAKVGAKELVADQNLKFIDPFCKIAAKTKDHTLVQTIARGIFEVIVDQSPFAPEDLMEEQKTNGDSELSEEEESDNELTSKKVVIKKKPEVDKYSTKKDGWNVEEEKDDNGTSEDAGLLLQFDYKAVADRLLEVTSRKNTPPFNRRRLSKLVKKFQDLSEGIFPQISFPEDISTDEDDHTLSRGRRKKKRNKLTEKPKLEKEKGQCKPKKFSAAEEESECNLQKRKRRKKKKNNSHPENSGSGDAFIPPEPNGNSEPEPCKKKDPKKGTPENETDAPFGVAEESGVEHPPTANAQNKRKRPRKKSLKVLEEVAEMGMPPAETAVQNGPGSSASQEPVNSSPPAGGVKIVKKKRKLGALTVSSNGLSPLVAIRPEKESLLDSSAAEGDCTALLTQSVKLKKKKGKLDSLEPVGLPNQKVAFLKKRKKIKEVLNLVETNGALEAELKKIQSTGSSAAFSPLKKKKLKTENDFVKFENTTLPKPLFFRKSKSSVNISSPSPTIQLNKQPSSSSKKVTFGLNKNMTAEFKKTDKSILVSPTGPSRVAFNPEQKPLHGVLKTPTSSPPETPLVTKKLLIAPPKRRPTAMDFF</sequence>
<feature type="compositionally biased region" description="Polar residues" evidence="4">
    <location>
        <begin position="510"/>
        <end position="528"/>
    </location>
</feature>
<dbReference type="RefSeq" id="XP_031815074.1">
    <property type="nucleotide sequence ID" value="XM_031959214.1"/>
</dbReference>
<feature type="compositionally biased region" description="Acidic residues" evidence="4">
    <location>
        <begin position="254"/>
        <end position="263"/>
    </location>
</feature>
<evidence type="ECO:0000313" key="6">
    <source>
        <dbReference type="Proteomes" id="UP000007648"/>
    </source>
</evidence>
<reference evidence="5" key="2">
    <citation type="submission" date="2025-08" db="UniProtKB">
        <authorList>
            <consortium name="Ensembl"/>
        </authorList>
    </citation>
    <scope>IDENTIFICATION</scope>
</reference>
<keyword evidence="6" id="KW-1185">Reference proteome</keyword>
<dbReference type="GO" id="GO:0030688">
    <property type="term" value="C:preribosome, small subunit precursor"/>
    <property type="evidence" value="ECO:0007669"/>
    <property type="project" value="InterPro"/>
</dbReference>
<gene>
    <name evidence="5" type="primary">RRP1B</name>
</gene>
<feature type="region of interest" description="Disordered" evidence="4">
    <location>
        <begin position="244"/>
        <end position="269"/>
    </location>
</feature>
<dbReference type="GO" id="GO:0098586">
    <property type="term" value="P:cellular response to virus"/>
    <property type="evidence" value="ECO:0007669"/>
    <property type="project" value="Ensembl"/>
</dbReference>
<dbReference type="GeneTree" id="ENSGT00390000011821"/>
<dbReference type="GO" id="GO:0045944">
    <property type="term" value="P:positive regulation of transcription by RNA polymerase II"/>
    <property type="evidence" value="ECO:0007669"/>
    <property type="project" value="Ensembl"/>
</dbReference>
<dbReference type="GO" id="GO:0043065">
    <property type="term" value="P:positive regulation of apoptotic process"/>
    <property type="evidence" value="ECO:0007669"/>
    <property type="project" value="Ensembl"/>
</dbReference>
<evidence type="ECO:0000313" key="5">
    <source>
        <dbReference type="Ensembl" id="ENSSHAP00000037847.1"/>
    </source>
</evidence>